<dbReference type="EMBL" id="ML119217">
    <property type="protein sequence ID" value="RPB06811.1"/>
    <property type="molecule type" value="Genomic_DNA"/>
</dbReference>
<evidence type="ECO:0000313" key="4">
    <source>
        <dbReference type="EMBL" id="RPB06811.1"/>
    </source>
</evidence>
<organism evidence="4 5">
    <name type="scientific">Morchella conica CCBAS932</name>
    <dbReference type="NCBI Taxonomy" id="1392247"/>
    <lineage>
        <taxon>Eukaryota</taxon>
        <taxon>Fungi</taxon>
        <taxon>Dikarya</taxon>
        <taxon>Ascomycota</taxon>
        <taxon>Pezizomycotina</taxon>
        <taxon>Pezizomycetes</taxon>
        <taxon>Pezizales</taxon>
        <taxon>Morchellaceae</taxon>
        <taxon>Morchella</taxon>
    </lineage>
</organism>
<evidence type="ECO:0000259" key="3">
    <source>
        <dbReference type="Pfam" id="PF20220"/>
    </source>
</evidence>
<keyword evidence="5" id="KW-1185">Reference proteome</keyword>
<accession>A0A3N4KEK5</accession>
<name>A0A3N4KEK5_9PEZI</name>
<dbReference type="STRING" id="1392247.A0A3N4KEK5"/>
<dbReference type="InterPro" id="IPR040840">
    <property type="entry name" value="TcA_TcB_BD"/>
</dbReference>
<feature type="domain" description="Tc toxin complex TcA C-terminal TcB-binding" evidence="1">
    <location>
        <begin position="2285"/>
        <end position="2575"/>
    </location>
</feature>
<feature type="domain" description="ABC toxin N-terminal" evidence="3">
    <location>
        <begin position="1177"/>
        <end position="1302"/>
    </location>
</feature>
<evidence type="ECO:0000259" key="2">
    <source>
        <dbReference type="Pfam" id="PF18413"/>
    </source>
</evidence>
<proteinExistence type="predicted"/>
<evidence type="ECO:0000313" key="5">
    <source>
        <dbReference type="Proteomes" id="UP000277580"/>
    </source>
</evidence>
<dbReference type="InterPro" id="IPR041079">
    <property type="entry name" value="Neuraminidase-like"/>
</dbReference>
<dbReference type="InParanoid" id="A0A3N4KEK5"/>
<dbReference type="Pfam" id="PF18276">
    <property type="entry name" value="TcA_TcB_BD"/>
    <property type="match status" value="1"/>
</dbReference>
<reference evidence="4 5" key="1">
    <citation type="journal article" date="2018" name="Nat. Ecol. Evol.">
        <title>Pezizomycetes genomes reveal the molecular basis of ectomycorrhizal truffle lifestyle.</title>
        <authorList>
            <person name="Murat C."/>
            <person name="Payen T."/>
            <person name="Noel B."/>
            <person name="Kuo A."/>
            <person name="Morin E."/>
            <person name="Chen J."/>
            <person name="Kohler A."/>
            <person name="Krizsan K."/>
            <person name="Balestrini R."/>
            <person name="Da Silva C."/>
            <person name="Montanini B."/>
            <person name="Hainaut M."/>
            <person name="Levati E."/>
            <person name="Barry K.W."/>
            <person name="Belfiori B."/>
            <person name="Cichocki N."/>
            <person name="Clum A."/>
            <person name="Dockter R.B."/>
            <person name="Fauchery L."/>
            <person name="Guy J."/>
            <person name="Iotti M."/>
            <person name="Le Tacon F."/>
            <person name="Lindquist E.A."/>
            <person name="Lipzen A."/>
            <person name="Malagnac F."/>
            <person name="Mello A."/>
            <person name="Molinier V."/>
            <person name="Miyauchi S."/>
            <person name="Poulain J."/>
            <person name="Riccioni C."/>
            <person name="Rubini A."/>
            <person name="Sitrit Y."/>
            <person name="Splivallo R."/>
            <person name="Traeger S."/>
            <person name="Wang M."/>
            <person name="Zifcakova L."/>
            <person name="Wipf D."/>
            <person name="Zambonelli A."/>
            <person name="Paolocci F."/>
            <person name="Nowrousian M."/>
            <person name="Ottonello S."/>
            <person name="Baldrian P."/>
            <person name="Spatafora J.W."/>
            <person name="Henrissat B."/>
            <person name="Nagy L.G."/>
            <person name="Aury J.M."/>
            <person name="Wincker P."/>
            <person name="Grigoriev I.V."/>
            <person name="Bonfante P."/>
            <person name="Martin F.M."/>
        </authorList>
    </citation>
    <scope>NUCLEOTIDE SEQUENCE [LARGE SCALE GENOMIC DNA]</scope>
    <source>
        <strain evidence="4 5">CCBAS932</strain>
    </source>
</reference>
<dbReference type="Pfam" id="PF18413">
    <property type="entry name" value="Neuraminidase"/>
    <property type="match status" value="1"/>
</dbReference>
<dbReference type="Proteomes" id="UP000277580">
    <property type="component" value="Unassembled WGS sequence"/>
</dbReference>
<sequence length="2744" mass="308687">MAPNPNLAFLQDSLKAVLGSETKLLDLMVKKLNSDSPTPITARDVFNVVYERASGSSPEAIKKVELLSSYYELTGSDGPLTAYLSANNPKSLSDLAKRFYTLPADAPADIAESARATWKQNVFAHQPSAVLLGLVDTDVIPAADDNGKIGSLKALVVDCLTAAVGQDFDISKKSVRIMFKHPEVATKLSNAPKDQHGNAMAFIRTLQRLQALVRDPADIAKLMAQRAESAHDIAVADLELFIKNMAKSGMPEDTARRIHDHATTVEIRNEQTWAMELRRRNAAVLPKVTDDKETRLAAAKKKDNRAETQVINMTNLFNDMDGVECSDCSSVLSASAYFVDLLRLLQETRSIPDDSSSPTLYDMFMNRRPDLQKLELSCTNTNVLIPYLDLVNEVLESWVDYVCGNEYAKYGVKNMSAEETNDPTNHVVQPRHIDLKVYQSILQKQVFPLNVFPYNQAIDTIRSLLTAAGSSRREVLSTFSSVDRFLTRIAPSSKRKLTVTDVDRLRDPAQRVLDRANAAEILGLQQQDFMAITREAFPPFEFWRSYEQLALASDYRAAMGIRSAMALWGYDDDTLDTAGNKSRMLDEIEGVGLTFIKRELLPRAAISFKDLQDILKTQFMGGRLVITTNQLNRFSGKLDDMRLRCTVLLREDRGTLTEDICHDLQAFIRLWRKLGWSIGETDAILSTLRRNGKDESTLDITPSWGITGEMLEDIAAVKQITEIPGIPYPAAATLQPLWGNIDTNGPTSLYARLFLQARIVKLDNVFTPDEKTGRVFTGATQRFSQHKPVVLATLGILEEDLSYFLAAAGPSPEAKLTIESPMTLENVSAIYRVSLMCNILGIAASEYAAFQELFSNEDIFANPRATLQVLRKWKLLLDAGWTLKSLVALGGQLSDRDTSLALEATKRLMDGIISIEKSYPSSASHTAATAEEVVKVASLLFPPGKSEAAVQMIEDALTPSPLTADMLIEKNTRNTVDEVYRKLAVASRVLQVYCLNLKEMEYFHRESSKLELSKLSVTFHSPTIDQLQRLQTYRDVRDACQSKEKKGMSLIELFEWTAREDAHTKGGELYTKISEATGWPTRSVESILLSKYPNQSKSNPERIINLFRNERELFIMKQMFKVIDRMNLPSIQVITLFRFASPICAKDETFISANELRLATHSTLSAGAGSPLAVAHDELRDRQRTALVQFLLHHKKIKELKLLDADHLFEFFLIDVQMGAKLQTSRMKQAISTVQLFIQRCNLSLEKSVKGGVMCAGVSQVRWKYMAKYTLWEANRKLFLYPENWIDPTLRDNKTDLFKTLEASIMQNNVDMETISNAIKAYVYGVNEIASLEVQAYVWQKIDEKTKWKFHFFGRTRNAPYQYYYRSLDVDNGKSRTMSWDPWTKIDVDIPSLETDIDGKSLRMPGAYLIPVISRGRLFLYIPHFMLQSESDRAQSVSESGQKVTFKEIGNKPAVDATPKKHWEMRLGHTEFRNGKWSAKRISQRFLQVPLHPEGGESPPLSSFRFFVDTISSKTLKHESSDTDDVVVIDVESWHTMKGKKFAVPTERLAAGQKAHRWVLGRFKIRGTQISVIDEKLADSLEVSNSQSEYDHSFPTHFSKLWAPAKSEKNPEVFVEMRRGGDISDVTLAMTTVNELTYRDFTWTMSYHGSRSEKLTALLLEVSNRSSHSTYFALPPAPGEVADLGPSAIIGPNGVPVPVSHVMKDISLFDHVLAADLMEYSTTSDTVDEMYDFLSKVTEGSLCKAGFGGITNGYDEHASPYALYNWELGMHVVSLLMERLLATQQFELALKIARLVFDPTIEGKGMERCWRFVPFRNTAITGGQTSVKILNSLLPEDGKERESETYVRNWKKNPFIPHAIARSLPVVYMKRFVMKYIEILIASGDEYFRQNSLESIPLAIQRYVEASHLFGPPPQQIPSMGKRDVKTFEKLNSYFDIFSNAAVDMELEFPYSSEPCYRGAANGTPALASGAGQQNLFTGIVKTGYFCVPPNTQLTALRNLINDRFYKVRNCMDINGRPLSLPLFDPPIEPGLLSQAQAAGLSPSALLNDLDAPMPNYRFYYLLQKALEMCSELRSMGEQFLAAKEKKDSEGLTMLLSRYDVLTNTTLLPIKQQQKTEVLKSIEALEEVRRSHVSRLRFYLALIGESSEKVPDQNSEWTDVVQSIEKPTMDDLRMTSYEKLDMEKQDSAARLTDVASVLDLTAAGLLALPNLETNMQPMGVGVGIKFDAANAAEAMIGTAKVLKVKAQMDSHEGQRASRKGQMIRQLQERRLQANMAGHDVKHMDKEIAVQKVKLAICESEIRAQEIQIERSSQVQEWHRTKYTNEKLYAWLENSFRKLYYESYLLSMQLARKAERAFFFENASRGGPETVSYLTQSGYWDSARDGLLSSQNLYLSLKRLEMAYMEKRAHDFEIVKNISLRQTNPTALLALRHNGSAQFWLPEVLFDLDFPGHYFRRIKSVSVSIPCIVGPYTSLNCTLSLLENRTRISPSTSPPYADKGRDDPRFRTDRIPITSIAVSSGQNDSGTFELNFSGERYLPFEGAGAISRWKLEFPATFKQFDYSSISDVVIQMRYTSIDGGIGTQQAATGAVKEYMQRVEDVGVSDARGESGCYALLDLRNDYPNEWFDMRAPGSGRKMKLDRIGDRLPFWTKVASSVTATSILLVVRQVPEKWSKTVSIKTNTATVEFETAGDVDMGKDVTVLASKPFTGEALGGMKPWELTIGTEKDEVDNVYLIVKYRIEIRK</sequence>
<dbReference type="InterPro" id="IPR046839">
    <property type="entry name" value="ABC_toxin_N"/>
</dbReference>
<dbReference type="Pfam" id="PF20220">
    <property type="entry name" value="ABC_toxin_N"/>
    <property type="match status" value="1"/>
</dbReference>
<dbReference type="OrthoDB" id="5242822at2759"/>
<evidence type="ECO:0000259" key="1">
    <source>
        <dbReference type="Pfam" id="PF18276"/>
    </source>
</evidence>
<protein>
    <submittedName>
        <fullName evidence="4">Uncharacterized protein</fullName>
    </submittedName>
</protein>
<gene>
    <name evidence="4" type="ORF">P167DRAFT_514222</name>
</gene>
<feature type="domain" description="Neuraminidase-like" evidence="2">
    <location>
        <begin position="1332"/>
        <end position="1487"/>
    </location>
</feature>